<comment type="catalytic activity">
    <reaction evidence="12">
        <text>O-phospho-L-serine + H2O = L-serine + phosphate</text>
        <dbReference type="Rhea" id="RHEA:21208"/>
        <dbReference type="ChEBI" id="CHEBI:15377"/>
        <dbReference type="ChEBI" id="CHEBI:33384"/>
        <dbReference type="ChEBI" id="CHEBI:43474"/>
        <dbReference type="ChEBI" id="CHEBI:57524"/>
        <dbReference type="EC" id="3.1.3.3"/>
    </reaction>
</comment>
<gene>
    <name evidence="15" type="primary">serB</name>
    <name evidence="15" type="ORF">ACFOND_06845</name>
</gene>
<comment type="similarity">
    <text evidence="3">Belongs to the HAD-like hydrolase superfamily. SerB family.</text>
</comment>
<evidence type="ECO:0000256" key="6">
    <source>
        <dbReference type="ARBA" id="ARBA00022605"/>
    </source>
</evidence>
<dbReference type="NCBIfam" id="TIGR01488">
    <property type="entry name" value="HAD-SF-IB"/>
    <property type="match status" value="1"/>
</dbReference>
<protein>
    <recommendedName>
        <fullName evidence="5">Phosphoserine phosphatase</fullName>
        <ecNumber evidence="4">3.1.3.3</ecNumber>
    </recommendedName>
    <alternativeName>
        <fullName evidence="11">O-phosphoserine phosphohydrolase</fullName>
    </alternativeName>
</protein>
<evidence type="ECO:0000256" key="7">
    <source>
        <dbReference type="ARBA" id="ARBA00022723"/>
    </source>
</evidence>
<name>A0ABV7WR96_9GAMM</name>
<evidence type="ECO:0000256" key="9">
    <source>
        <dbReference type="ARBA" id="ARBA00022842"/>
    </source>
</evidence>
<evidence type="ECO:0000256" key="10">
    <source>
        <dbReference type="ARBA" id="ARBA00023299"/>
    </source>
</evidence>
<dbReference type="PANTHER" id="PTHR43344">
    <property type="entry name" value="PHOSPHOSERINE PHOSPHATASE"/>
    <property type="match status" value="1"/>
</dbReference>
<keyword evidence="10" id="KW-0718">Serine biosynthesis</keyword>
<dbReference type="CDD" id="cd02116">
    <property type="entry name" value="ACT"/>
    <property type="match status" value="1"/>
</dbReference>
<comment type="caution">
    <text evidence="15">The sequence shown here is derived from an EMBL/GenBank/DDBJ whole genome shotgun (WGS) entry which is preliminary data.</text>
</comment>
<evidence type="ECO:0000256" key="2">
    <source>
        <dbReference type="ARBA" id="ARBA00005135"/>
    </source>
</evidence>
<dbReference type="PROSITE" id="PS51671">
    <property type="entry name" value="ACT"/>
    <property type="match status" value="1"/>
</dbReference>
<evidence type="ECO:0000256" key="1">
    <source>
        <dbReference type="ARBA" id="ARBA00001946"/>
    </source>
</evidence>
<feature type="domain" description="ACT" evidence="14">
    <location>
        <begin position="6"/>
        <end position="83"/>
    </location>
</feature>
<proteinExistence type="inferred from homology"/>
<dbReference type="EC" id="3.1.3.3" evidence="4"/>
<dbReference type="Proteomes" id="UP001595710">
    <property type="component" value="Unassembled WGS sequence"/>
</dbReference>
<dbReference type="SUPFAM" id="SSF56784">
    <property type="entry name" value="HAD-like"/>
    <property type="match status" value="1"/>
</dbReference>
<dbReference type="SFLD" id="SFLDG01136">
    <property type="entry name" value="C1.6:_Phosphoserine_Phosphatas"/>
    <property type="match status" value="1"/>
</dbReference>
<evidence type="ECO:0000259" key="14">
    <source>
        <dbReference type="PROSITE" id="PS51671"/>
    </source>
</evidence>
<keyword evidence="6" id="KW-0028">Amino-acid biosynthesis</keyword>
<evidence type="ECO:0000313" key="16">
    <source>
        <dbReference type="Proteomes" id="UP001595710"/>
    </source>
</evidence>
<dbReference type="Gene3D" id="3.40.50.1000">
    <property type="entry name" value="HAD superfamily/HAD-like"/>
    <property type="match status" value="1"/>
</dbReference>
<comment type="cofactor">
    <cofactor evidence="1">
        <name>Mg(2+)</name>
        <dbReference type="ChEBI" id="CHEBI:18420"/>
    </cofactor>
</comment>
<dbReference type="CDD" id="cd07500">
    <property type="entry name" value="HAD_PSP"/>
    <property type="match status" value="1"/>
</dbReference>
<dbReference type="Gene3D" id="3.30.70.260">
    <property type="match status" value="1"/>
</dbReference>
<sequence length="385" mass="41726">MSTLLMMQISGSDRPGLIAAIGQILADEAITLQNLNQYSDHSIFNFHALISCDELQWSRISAAVSALGLDINRADAEVETNEQWVLTVLAREISPEMLSHIEHEVSQQGLSIQKTTQLTEPNNPSVCAYEMALCGKIANVNELKQAFLEHTANLPFDVAIQPASAHRTRKRLACFDMDSTLIEAEVIDELAKAAGIGDQVAAITESAMQGDIDFQESFKQRMALLKGLDESVLAEIAQNLPVTEGAERLMKTLKAFGIKTAILSGGFNYFGQYLQEKLGFDYVHANQLDISDGKVTGLVKGDIVDGAKKAELLKSIAKKEGIALEQTVAVGDGANDLLMLAEAALGVAFRAKPIVKQRADYAISTLGLDGVLYLLGFTDKEILTQ</sequence>
<keyword evidence="16" id="KW-1185">Reference proteome</keyword>
<evidence type="ECO:0000256" key="4">
    <source>
        <dbReference type="ARBA" id="ARBA00012640"/>
    </source>
</evidence>
<dbReference type="SFLD" id="SFLDG01137">
    <property type="entry name" value="C1.6.1:_Phosphoserine_Phosphat"/>
    <property type="match status" value="1"/>
</dbReference>
<evidence type="ECO:0000256" key="8">
    <source>
        <dbReference type="ARBA" id="ARBA00022801"/>
    </source>
</evidence>
<evidence type="ECO:0000256" key="13">
    <source>
        <dbReference type="ARBA" id="ARBA00048523"/>
    </source>
</evidence>
<reference evidence="16" key="1">
    <citation type="journal article" date="2019" name="Int. J. Syst. Evol. Microbiol.">
        <title>The Global Catalogue of Microorganisms (GCM) 10K type strain sequencing project: providing services to taxonomists for standard genome sequencing and annotation.</title>
        <authorList>
            <consortium name="The Broad Institute Genomics Platform"/>
            <consortium name="The Broad Institute Genome Sequencing Center for Infectious Disease"/>
            <person name="Wu L."/>
            <person name="Ma J."/>
        </authorList>
    </citation>
    <scope>NUCLEOTIDE SEQUENCE [LARGE SCALE GENOMIC DNA]</scope>
    <source>
        <strain evidence="16">CECT 8288</strain>
    </source>
</reference>
<dbReference type="SFLD" id="SFLDF00029">
    <property type="entry name" value="phosphoserine_phosphatase"/>
    <property type="match status" value="1"/>
</dbReference>
<organism evidence="15 16">
    <name type="scientific">Reinekea marina</name>
    <dbReference type="NCBI Taxonomy" id="1310421"/>
    <lineage>
        <taxon>Bacteria</taxon>
        <taxon>Pseudomonadati</taxon>
        <taxon>Pseudomonadota</taxon>
        <taxon>Gammaproteobacteria</taxon>
        <taxon>Oceanospirillales</taxon>
        <taxon>Saccharospirillaceae</taxon>
        <taxon>Reinekea</taxon>
    </lineage>
</organism>
<keyword evidence="8 15" id="KW-0378">Hydrolase</keyword>
<dbReference type="NCBIfam" id="TIGR00338">
    <property type="entry name" value="serB"/>
    <property type="match status" value="1"/>
</dbReference>
<evidence type="ECO:0000256" key="12">
    <source>
        <dbReference type="ARBA" id="ARBA00048138"/>
    </source>
</evidence>
<dbReference type="Pfam" id="PF13740">
    <property type="entry name" value="ACT_6"/>
    <property type="match status" value="1"/>
</dbReference>
<dbReference type="PANTHER" id="PTHR43344:SF2">
    <property type="entry name" value="PHOSPHOSERINE PHOSPHATASE"/>
    <property type="match status" value="1"/>
</dbReference>
<dbReference type="InterPro" id="IPR050582">
    <property type="entry name" value="HAD-like_SerB"/>
</dbReference>
<dbReference type="SUPFAM" id="SSF55021">
    <property type="entry name" value="ACT-like"/>
    <property type="match status" value="1"/>
</dbReference>
<dbReference type="InterPro" id="IPR004469">
    <property type="entry name" value="PSP"/>
</dbReference>
<accession>A0ABV7WR96</accession>
<dbReference type="Pfam" id="PF00702">
    <property type="entry name" value="Hydrolase"/>
    <property type="match status" value="1"/>
</dbReference>
<dbReference type="InterPro" id="IPR023214">
    <property type="entry name" value="HAD_sf"/>
</dbReference>
<dbReference type="InterPro" id="IPR036412">
    <property type="entry name" value="HAD-like_sf"/>
</dbReference>
<dbReference type="EMBL" id="JBHRYN010000008">
    <property type="protein sequence ID" value="MFC3701356.1"/>
    <property type="molecule type" value="Genomic_DNA"/>
</dbReference>
<evidence type="ECO:0000256" key="3">
    <source>
        <dbReference type="ARBA" id="ARBA00009184"/>
    </source>
</evidence>
<evidence type="ECO:0000256" key="5">
    <source>
        <dbReference type="ARBA" id="ARBA00015196"/>
    </source>
</evidence>
<keyword evidence="7" id="KW-0479">Metal-binding</keyword>
<evidence type="ECO:0000256" key="11">
    <source>
        <dbReference type="ARBA" id="ARBA00031693"/>
    </source>
</evidence>
<dbReference type="InterPro" id="IPR002912">
    <property type="entry name" value="ACT_dom"/>
</dbReference>
<dbReference type="InterPro" id="IPR045865">
    <property type="entry name" value="ACT-like_dom_sf"/>
</dbReference>
<comment type="pathway">
    <text evidence="2">Amino-acid biosynthesis; L-serine biosynthesis; L-serine from 3-phospho-D-glycerate: step 3/3.</text>
</comment>
<evidence type="ECO:0000313" key="15">
    <source>
        <dbReference type="EMBL" id="MFC3701356.1"/>
    </source>
</evidence>
<dbReference type="RefSeq" id="WP_290282642.1">
    <property type="nucleotide sequence ID" value="NZ_JAUFQI010000001.1"/>
</dbReference>
<keyword evidence="9" id="KW-0460">Magnesium</keyword>
<dbReference type="SFLD" id="SFLDS00003">
    <property type="entry name" value="Haloacid_Dehalogenase"/>
    <property type="match status" value="1"/>
</dbReference>
<dbReference type="GO" id="GO:0016787">
    <property type="term" value="F:hydrolase activity"/>
    <property type="evidence" value="ECO:0007669"/>
    <property type="project" value="UniProtKB-KW"/>
</dbReference>
<comment type="catalytic activity">
    <reaction evidence="13">
        <text>O-phospho-D-serine + H2O = D-serine + phosphate</text>
        <dbReference type="Rhea" id="RHEA:24873"/>
        <dbReference type="ChEBI" id="CHEBI:15377"/>
        <dbReference type="ChEBI" id="CHEBI:35247"/>
        <dbReference type="ChEBI" id="CHEBI:43474"/>
        <dbReference type="ChEBI" id="CHEBI:58680"/>
        <dbReference type="EC" id="3.1.3.3"/>
    </reaction>
</comment>